<organism evidence="2 3">
    <name type="scientific">Penicillium chermesinum</name>
    <dbReference type="NCBI Taxonomy" id="63820"/>
    <lineage>
        <taxon>Eukaryota</taxon>
        <taxon>Fungi</taxon>
        <taxon>Dikarya</taxon>
        <taxon>Ascomycota</taxon>
        <taxon>Pezizomycotina</taxon>
        <taxon>Eurotiomycetes</taxon>
        <taxon>Eurotiomycetidae</taxon>
        <taxon>Eurotiales</taxon>
        <taxon>Aspergillaceae</taxon>
        <taxon>Penicillium</taxon>
    </lineage>
</organism>
<dbReference type="RefSeq" id="XP_058331328.1">
    <property type="nucleotide sequence ID" value="XM_058472325.1"/>
</dbReference>
<feature type="compositionally biased region" description="Polar residues" evidence="1">
    <location>
        <begin position="32"/>
        <end position="42"/>
    </location>
</feature>
<proteinExistence type="predicted"/>
<dbReference type="GeneID" id="83199628"/>
<dbReference type="EMBL" id="JAPQKS010000003">
    <property type="protein sequence ID" value="KAJ5238409.1"/>
    <property type="molecule type" value="Genomic_DNA"/>
</dbReference>
<name>A0A9W9P5U7_9EURO</name>
<keyword evidence="3" id="KW-1185">Reference proteome</keyword>
<evidence type="ECO:0000313" key="3">
    <source>
        <dbReference type="Proteomes" id="UP001150941"/>
    </source>
</evidence>
<comment type="caution">
    <text evidence="2">The sequence shown here is derived from an EMBL/GenBank/DDBJ whole genome shotgun (WGS) entry which is preliminary data.</text>
</comment>
<protein>
    <submittedName>
        <fullName evidence="2">Uncharacterized protein</fullName>
    </submittedName>
</protein>
<reference evidence="2" key="2">
    <citation type="journal article" date="2023" name="IMA Fungus">
        <title>Comparative genomic study of the Penicillium genus elucidates a diverse pangenome and 15 lateral gene transfer events.</title>
        <authorList>
            <person name="Petersen C."/>
            <person name="Sorensen T."/>
            <person name="Nielsen M.R."/>
            <person name="Sondergaard T.E."/>
            <person name="Sorensen J.L."/>
            <person name="Fitzpatrick D.A."/>
            <person name="Frisvad J.C."/>
            <person name="Nielsen K.L."/>
        </authorList>
    </citation>
    <scope>NUCLEOTIDE SEQUENCE</scope>
    <source>
        <strain evidence="2">IBT 19713</strain>
    </source>
</reference>
<dbReference type="Proteomes" id="UP001150941">
    <property type="component" value="Unassembled WGS sequence"/>
</dbReference>
<dbReference type="PANTHER" id="PTHR37540">
    <property type="entry name" value="TRANSCRIPTION FACTOR (ACR-2), PUTATIVE-RELATED-RELATED"/>
    <property type="match status" value="1"/>
</dbReference>
<reference evidence="2" key="1">
    <citation type="submission" date="2022-11" db="EMBL/GenBank/DDBJ databases">
        <authorList>
            <person name="Petersen C."/>
        </authorList>
    </citation>
    <scope>NUCLEOTIDE SEQUENCE</scope>
    <source>
        <strain evidence="2">IBT 19713</strain>
    </source>
</reference>
<evidence type="ECO:0000313" key="2">
    <source>
        <dbReference type="EMBL" id="KAJ5238409.1"/>
    </source>
</evidence>
<feature type="region of interest" description="Disordered" evidence="1">
    <location>
        <begin position="18"/>
        <end position="103"/>
    </location>
</feature>
<evidence type="ECO:0000256" key="1">
    <source>
        <dbReference type="SAM" id="MobiDB-lite"/>
    </source>
</evidence>
<accession>A0A9W9P5U7</accession>
<sequence length="605" mass="66956">MDTNTSSTLDKRAAITAKQNLQIVRQRHQGRTFVNSTSSNADAQEWTGFSKPISERMKFVAQKNPEGRKKRRERSRAASNSTSTSEGKDSPEKRNSSNGTVPEKAHDQMVTDHMERHPGSDCSSISTDQALDLSDLWSVSEAGFLEDFASQAGTYPGLEAWSPEELPTLWSDNNKGFVTYYTKYLYLPLSLPFETLYSITDCSQQISESSDFLLSDPLALDCTLSICALFNLLENGKQDSAESPFHCSKLCALANQILSSDETGSPARQMLIIQPVSSLAIIAGLVGNYNDWYLHMQGLKSLVNSLGGQERLSPRMRTLIRQADLAGAFRLATEPIFPLIRFTESVSCTIPAHERQRTREAITRNLLGAGVTASVIENFVDLAHFIQVVDRALSSDGQIQFNIDTLAEDWFRIQHNFLVSPKPIRGRQTVPSSPANGQITFGGEDLGLDDWSPTPDSDLAETLTTALRLTSLLCMALTGPRIAQCDGRDASGLLSLLLKTLWVILHNLRAQTASQNAGSRPSTAEFSVARASQALIWICLGAEYAWTVSQMEEWCWEKLRSEYAVVGHLLAEVVGKFPHDVALFSKDEPHLSQAFDFLKLRRRSP</sequence>
<dbReference type="AlphaFoldDB" id="A0A9W9P5U7"/>
<gene>
    <name evidence="2" type="ORF">N7468_003028</name>
</gene>
<dbReference type="PANTHER" id="PTHR37540:SF5">
    <property type="entry name" value="TRANSCRIPTION FACTOR DOMAIN-CONTAINING PROTEIN"/>
    <property type="match status" value="1"/>
</dbReference>
<dbReference type="OrthoDB" id="3469225at2759"/>
<feature type="compositionally biased region" description="Basic and acidic residues" evidence="1">
    <location>
        <begin position="86"/>
        <end position="95"/>
    </location>
</feature>